<name>A0A1B0CFL7_LUTLO</name>
<evidence type="ECO:0000313" key="12">
    <source>
        <dbReference type="Proteomes" id="UP000092461"/>
    </source>
</evidence>
<reference evidence="10" key="2">
    <citation type="journal article" date="2020" name="BMC">
        <title>Leishmania infection induces a limited differential gene expression in the sand fly midgut.</title>
        <authorList>
            <person name="Coutinho-Abreu I.V."/>
            <person name="Serafim T.D."/>
            <person name="Meneses C."/>
            <person name="Kamhawi S."/>
            <person name="Oliveira F."/>
            <person name="Valenzuela J.G."/>
        </authorList>
    </citation>
    <scope>NUCLEOTIDE SEQUENCE</scope>
    <source>
        <strain evidence="10">Jacobina</strain>
        <tissue evidence="10">Midgut</tissue>
    </source>
</reference>
<dbReference type="GO" id="GO:0005634">
    <property type="term" value="C:nucleus"/>
    <property type="evidence" value="ECO:0007669"/>
    <property type="project" value="UniProtKB-SubCell"/>
</dbReference>
<dbReference type="EMBL" id="AJWK01010179">
    <property type="status" value="NOT_ANNOTATED_CDS"/>
    <property type="molecule type" value="Genomic_DNA"/>
</dbReference>
<dbReference type="PANTHER" id="PTHR15641">
    <property type="entry name" value="ELONGATOR COMPLEX PROTEIN 5"/>
    <property type="match status" value="1"/>
</dbReference>
<evidence type="ECO:0000256" key="6">
    <source>
        <dbReference type="ARBA" id="ARBA00022490"/>
    </source>
</evidence>
<organism evidence="11 12">
    <name type="scientific">Lutzomyia longipalpis</name>
    <name type="common">Sand fly</name>
    <dbReference type="NCBI Taxonomy" id="7200"/>
    <lineage>
        <taxon>Eukaryota</taxon>
        <taxon>Metazoa</taxon>
        <taxon>Ecdysozoa</taxon>
        <taxon>Arthropoda</taxon>
        <taxon>Hexapoda</taxon>
        <taxon>Insecta</taxon>
        <taxon>Pterygota</taxon>
        <taxon>Neoptera</taxon>
        <taxon>Endopterygota</taxon>
        <taxon>Diptera</taxon>
        <taxon>Nematocera</taxon>
        <taxon>Psychodoidea</taxon>
        <taxon>Psychodidae</taxon>
        <taxon>Lutzomyia</taxon>
        <taxon>Lutzomyia</taxon>
    </lineage>
</organism>
<dbReference type="Proteomes" id="UP000092461">
    <property type="component" value="Unassembled WGS sequence"/>
</dbReference>
<evidence type="ECO:0000313" key="11">
    <source>
        <dbReference type="EnsemblMetazoa" id="LLOJ003138-PA"/>
    </source>
</evidence>
<dbReference type="UniPathway" id="UPA00988"/>
<dbReference type="EMBL" id="GITU01004081">
    <property type="protein sequence ID" value="MBC1172784.1"/>
    <property type="molecule type" value="Transcribed_RNA"/>
</dbReference>
<dbReference type="GO" id="GO:0002098">
    <property type="term" value="P:tRNA wobble uridine modification"/>
    <property type="evidence" value="ECO:0007669"/>
    <property type="project" value="InterPro"/>
</dbReference>
<evidence type="ECO:0000313" key="10">
    <source>
        <dbReference type="EMBL" id="MBC1172784.1"/>
    </source>
</evidence>
<dbReference type="GO" id="GO:0000049">
    <property type="term" value="F:tRNA binding"/>
    <property type="evidence" value="ECO:0007669"/>
    <property type="project" value="TreeGrafter"/>
</dbReference>
<accession>A0A1B0CFL7</accession>
<comment type="subcellular location">
    <subcellularLocation>
        <location evidence="2">Cytoplasm</location>
    </subcellularLocation>
    <subcellularLocation>
        <location evidence="1">Nucleus</location>
    </subcellularLocation>
</comment>
<comment type="similarity">
    <text evidence="4">Belongs to the ELP5 family.</text>
</comment>
<dbReference type="AlphaFoldDB" id="A0A1B0CFL7"/>
<evidence type="ECO:0000256" key="5">
    <source>
        <dbReference type="ARBA" id="ARBA00020264"/>
    </source>
</evidence>
<dbReference type="VEuPathDB" id="VectorBase:LLOJ003138"/>
<keyword evidence="8" id="KW-0539">Nucleus</keyword>
<dbReference type="EnsemblMetazoa" id="LLOJ003138-RA">
    <property type="protein sequence ID" value="LLOJ003138-PA"/>
    <property type="gene ID" value="LLOJ003138"/>
</dbReference>
<feature type="compositionally biased region" description="Acidic residues" evidence="9">
    <location>
        <begin position="241"/>
        <end position="257"/>
    </location>
</feature>
<evidence type="ECO:0000256" key="2">
    <source>
        <dbReference type="ARBA" id="ARBA00004496"/>
    </source>
</evidence>
<keyword evidence="6" id="KW-0963">Cytoplasm</keyword>
<reference evidence="12" key="1">
    <citation type="submission" date="2012-05" db="EMBL/GenBank/DDBJ databases">
        <title>Whole Genome Assembly of Lutzomyia longipalpis.</title>
        <authorList>
            <person name="Richards S."/>
            <person name="Qu C."/>
            <person name="Dillon R."/>
            <person name="Worley K."/>
            <person name="Scherer S."/>
            <person name="Batterton M."/>
            <person name="Taylor A."/>
            <person name="Hawes A."/>
            <person name="Hernandez B."/>
            <person name="Kovar C."/>
            <person name="Mandapat C."/>
            <person name="Pham C."/>
            <person name="Qu C."/>
            <person name="Jing C."/>
            <person name="Bess C."/>
            <person name="Bandaranaike D."/>
            <person name="Ngo D."/>
            <person name="Ongeri F."/>
            <person name="Arias F."/>
            <person name="Lara F."/>
            <person name="Weissenberger G."/>
            <person name="Kamau G."/>
            <person name="Han H."/>
            <person name="Shen H."/>
            <person name="Dinh H."/>
            <person name="Khalil I."/>
            <person name="Jones J."/>
            <person name="Shafer J."/>
            <person name="Jayaseelan J."/>
            <person name="Quiroz J."/>
            <person name="Blankenburg K."/>
            <person name="Nguyen L."/>
            <person name="Jackson L."/>
            <person name="Francisco L."/>
            <person name="Tang L.-Y."/>
            <person name="Pu L.-L."/>
            <person name="Perales L."/>
            <person name="Lorensuhewa L."/>
            <person name="Munidasa M."/>
            <person name="Coyle M."/>
            <person name="Taylor M."/>
            <person name="Puazo M."/>
            <person name="Firestine M."/>
            <person name="Scheel M."/>
            <person name="Javaid M."/>
            <person name="Wang M."/>
            <person name="Li M."/>
            <person name="Tabassum N."/>
            <person name="Saada N."/>
            <person name="Osuji N."/>
            <person name="Aqrawi P."/>
            <person name="Fu Q."/>
            <person name="Thornton R."/>
            <person name="Raj R."/>
            <person name="Goodspeed R."/>
            <person name="Mata R."/>
            <person name="Najjar R."/>
            <person name="Gubbala S."/>
            <person name="Lee S."/>
            <person name="Denson S."/>
            <person name="Patil S."/>
            <person name="Macmil S."/>
            <person name="Qi S."/>
            <person name="Matskevitch T."/>
            <person name="Palculict T."/>
            <person name="Mathew T."/>
            <person name="Vee V."/>
            <person name="Velamala V."/>
            <person name="Korchina V."/>
            <person name="Cai W."/>
            <person name="Liu W."/>
            <person name="Dai W."/>
            <person name="Zou X."/>
            <person name="Zhu Y."/>
            <person name="Zhang Y."/>
            <person name="Wu Y.-Q."/>
            <person name="Xin Y."/>
            <person name="Nazarath L."/>
            <person name="Kovar C."/>
            <person name="Han Y."/>
            <person name="Muzny D."/>
            <person name="Gibbs R."/>
        </authorList>
    </citation>
    <scope>NUCLEOTIDE SEQUENCE [LARGE SCALE GENOMIC DNA]</scope>
    <source>
        <strain evidence="12">Jacobina</strain>
    </source>
</reference>
<evidence type="ECO:0000256" key="4">
    <source>
        <dbReference type="ARBA" id="ARBA00009567"/>
    </source>
</evidence>
<reference evidence="11" key="3">
    <citation type="submission" date="2020-05" db="UniProtKB">
        <authorList>
            <consortium name="EnsemblMetazoa"/>
        </authorList>
    </citation>
    <scope>IDENTIFICATION</scope>
    <source>
        <strain evidence="11">Jacobina</strain>
    </source>
</reference>
<evidence type="ECO:0000256" key="7">
    <source>
        <dbReference type="ARBA" id="ARBA00022694"/>
    </source>
</evidence>
<dbReference type="GO" id="GO:0005829">
    <property type="term" value="C:cytosol"/>
    <property type="evidence" value="ECO:0007669"/>
    <property type="project" value="TreeGrafter"/>
</dbReference>
<sequence>MLSSLITQHHQKTILFVDCIGFEEKHWKILAEHLLEDLGAKTIHKDFLEITNNLQDVRKNIDIGDLLKFPEDSVSIIFSSVASISRQYALEDFFRLIHKLQCSPCVKHIVLYATQKYIKEAFIVPFLEHLAEEIVTLEGKNSIKIVTRKPGGSVMKKNLRFSIENHRISTREEKKEEASKVPENPVNIDNLGTFKISLSEQDLLARNKLLLPFEKHLLNKTGDVQEKKSSGSEGKVIYYPEADDDIDEEDPDEDLEL</sequence>
<evidence type="ECO:0000256" key="9">
    <source>
        <dbReference type="SAM" id="MobiDB-lite"/>
    </source>
</evidence>
<proteinExistence type="inferred from homology"/>
<protein>
    <recommendedName>
        <fullName evidence="5">Elongator complex protein 5</fullName>
    </recommendedName>
</protein>
<evidence type="ECO:0000256" key="1">
    <source>
        <dbReference type="ARBA" id="ARBA00004123"/>
    </source>
</evidence>
<dbReference type="GO" id="GO:0033588">
    <property type="term" value="C:elongator holoenzyme complex"/>
    <property type="evidence" value="ECO:0007669"/>
    <property type="project" value="InterPro"/>
</dbReference>
<comment type="pathway">
    <text evidence="3">tRNA modification; 5-methoxycarbonylmethyl-2-thiouridine-tRNA biosynthesis.</text>
</comment>
<keyword evidence="7" id="KW-0819">tRNA processing</keyword>
<feature type="compositionally biased region" description="Basic and acidic residues" evidence="9">
    <location>
        <begin position="221"/>
        <end position="230"/>
    </location>
</feature>
<dbReference type="Pfam" id="PF10483">
    <property type="entry name" value="Elong_Iki1"/>
    <property type="match status" value="1"/>
</dbReference>
<feature type="region of interest" description="Disordered" evidence="9">
    <location>
        <begin position="221"/>
        <end position="257"/>
    </location>
</feature>
<keyword evidence="12" id="KW-1185">Reference proteome</keyword>
<evidence type="ECO:0000256" key="3">
    <source>
        <dbReference type="ARBA" id="ARBA00005043"/>
    </source>
</evidence>
<evidence type="ECO:0000256" key="8">
    <source>
        <dbReference type="ARBA" id="ARBA00023242"/>
    </source>
</evidence>
<dbReference type="InterPro" id="IPR019519">
    <property type="entry name" value="Elp5"/>
</dbReference>
<dbReference type="PANTHER" id="PTHR15641:SF1">
    <property type="entry name" value="ELONGATOR COMPLEX PROTEIN 5"/>
    <property type="match status" value="1"/>
</dbReference>
<dbReference type="VEuPathDB" id="VectorBase:LLONM1_003063"/>